<comment type="caution">
    <text evidence="1">The sequence shown here is derived from an EMBL/GenBank/DDBJ whole genome shotgun (WGS) entry which is preliminary data.</text>
</comment>
<dbReference type="Pfam" id="PF14223">
    <property type="entry name" value="Retrotran_gag_2"/>
    <property type="match status" value="1"/>
</dbReference>
<reference evidence="1 2" key="1">
    <citation type="journal article" date="2021" name="Plant Biotechnol. J.">
        <title>Multi-omics assisted identification of the key and species-specific regulatory components of drought-tolerant mechanisms in Gossypium stocksii.</title>
        <authorList>
            <person name="Yu D."/>
            <person name="Ke L."/>
            <person name="Zhang D."/>
            <person name="Wu Y."/>
            <person name="Sun Y."/>
            <person name="Mei J."/>
            <person name="Sun J."/>
            <person name="Sun Y."/>
        </authorList>
    </citation>
    <scope>NUCLEOTIDE SEQUENCE [LARGE SCALE GENOMIC DNA]</scope>
    <source>
        <strain evidence="2">cv. E1</strain>
        <tissue evidence="1">Leaf</tissue>
    </source>
</reference>
<evidence type="ECO:0000313" key="1">
    <source>
        <dbReference type="EMBL" id="KAH1030351.1"/>
    </source>
</evidence>
<keyword evidence="2" id="KW-1185">Reference proteome</keyword>
<organism evidence="1 2">
    <name type="scientific">Gossypium stocksii</name>
    <dbReference type="NCBI Taxonomy" id="47602"/>
    <lineage>
        <taxon>Eukaryota</taxon>
        <taxon>Viridiplantae</taxon>
        <taxon>Streptophyta</taxon>
        <taxon>Embryophyta</taxon>
        <taxon>Tracheophyta</taxon>
        <taxon>Spermatophyta</taxon>
        <taxon>Magnoliopsida</taxon>
        <taxon>eudicotyledons</taxon>
        <taxon>Gunneridae</taxon>
        <taxon>Pentapetalae</taxon>
        <taxon>rosids</taxon>
        <taxon>malvids</taxon>
        <taxon>Malvales</taxon>
        <taxon>Malvaceae</taxon>
        <taxon>Malvoideae</taxon>
        <taxon>Gossypium</taxon>
    </lineage>
</organism>
<accession>A0A9D3ZEB4</accession>
<evidence type="ECO:0008006" key="3">
    <source>
        <dbReference type="Google" id="ProtNLM"/>
    </source>
</evidence>
<dbReference type="PANTHER" id="PTHR47481">
    <property type="match status" value="1"/>
</dbReference>
<protein>
    <recommendedName>
        <fullName evidence="3">Retrotransposon Copia-like N-terminal domain-containing protein</fullName>
    </recommendedName>
</protein>
<proteinExistence type="predicted"/>
<dbReference type="PANTHER" id="PTHR47481:SF10">
    <property type="entry name" value="COPIA-LIKE POLYPROTEIN_RETROTRANSPOSON"/>
    <property type="match status" value="1"/>
</dbReference>
<evidence type="ECO:0000313" key="2">
    <source>
        <dbReference type="Proteomes" id="UP000828251"/>
    </source>
</evidence>
<dbReference type="AlphaFoldDB" id="A0A9D3ZEB4"/>
<name>A0A9D3ZEB4_9ROSI</name>
<gene>
    <name evidence="1" type="ORF">J1N35_042525</name>
</gene>
<dbReference type="OrthoDB" id="1000386at2759"/>
<dbReference type="Proteomes" id="UP000828251">
    <property type="component" value="Unassembled WGS sequence"/>
</dbReference>
<sequence length="230" mass="25391">MDPSIDSHSNDSAHVPRSISKLINSFLRHDTIKLDESNFVQWQHQIRLIVDGYGLQGLLDGSVPKPPNVVASPDGRLAPNPDAIHFTLQNKLLASWLLSTVNSSLLSYFISTKFACDIWSDANHLFAATSIEKISQIRHDLHTIRNGGSTVKEYVSKITNLCSLLKALGSEVPKAEKVEVLLGGLTYNFDSIFILLSTSSESLSFRKLVDILMAFENGLMRAARDIPMVA</sequence>
<dbReference type="EMBL" id="JAIQCV010000013">
    <property type="protein sequence ID" value="KAH1030351.1"/>
    <property type="molecule type" value="Genomic_DNA"/>
</dbReference>